<reference evidence="1" key="1">
    <citation type="submission" date="2021-01" db="EMBL/GenBank/DDBJ databases">
        <authorList>
            <person name="Sun Q."/>
        </authorList>
    </citation>
    <scope>NUCLEOTIDE SEQUENCE</scope>
    <source>
        <strain evidence="1">YIM B02566</strain>
    </source>
</reference>
<organism evidence="1 2">
    <name type="scientific">Taklimakanibacter albus</name>
    <dbReference type="NCBI Taxonomy" id="2800327"/>
    <lineage>
        <taxon>Bacteria</taxon>
        <taxon>Pseudomonadati</taxon>
        <taxon>Pseudomonadota</taxon>
        <taxon>Alphaproteobacteria</taxon>
        <taxon>Hyphomicrobiales</taxon>
        <taxon>Aestuariivirgaceae</taxon>
        <taxon>Taklimakanibacter</taxon>
    </lineage>
</organism>
<dbReference type="Proteomes" id="UP000616151">
    <property type="component" value="Unassembled WGS sequence"/>
</dbReference>
<accession>A0ACC5R3U5</accession>
<proteinExistence type="predicted"/>
<evidence type="ECO:0000313" key="1">
    <source>
        <dbReference type="EMBL" id="MBK1867038.1"/>
    </source>
</evidence>
<sequence>MTSHWPSPWPPAAAASDSSAPERKGRFDLDFMRHGPRTVIGRQHVSYPFHLTRPFCLDGAIPSLLTVYQQSASGGLYRADALACRYHLGAGAAAHVTTQAATVVHDCHGQPARQAIDVTLEDDAFLALVPDPLVLFPGASVASVLKARLAPSAVLILADSFALHDPQAKGQPFDQLTSEVSLRDAEDHLLVRDCFRVQGAELTGPASPTGQWRIVSSFLFLGPPARLPKRDVLTGLDPGAGAVLGVSPLANSAGWGVRCLAADAVSARRVAEMLFSASVFAAFGQLPSARRK</sequence>
<dbReference type="EMBL" id="JAENHL010000007">
    <property type="protein sequence ID" value="MBK1867038.1"/>
    <property type="molecule type" value="Genomic_DNA"/>
</dbReference>
<comment type="caution">
    <text evidence="1">The sequence shown here is derived from an EMBL/GenBank/DDBJ whole genome shotgun (WGS) entry which is preliminary data.</text>
</comment>
<gene>
    <name evidence="1" type="ORF">JHL16_11840</name>
</gene>
<protein>
    <submittedName>
        <fullName evidence="1">Urease accessory protein UreD</fullName>
    </submittedName>
</protein>
<name>A0ACC5R3U5_9HYPH</name>
<evidence type="ECO:0000313" key="2">
    <source>
        <dbReference type="Proteomes" id="UP000616151"/>
    </source>
</evidence>
<keyword evidence="2" id="KW-1185">Reference proteome</keyword>